<evidence type="ECO:0000313" key="5">
    <source>
        <dbReference type="EMBL" id="BFO21215.1"/>
    </source>
</evidence>
<name>A0AAT9HV02_9ACTN</name>
<evidence type="ECO:0000259" key="4">
    <source>
        <dbReference type="Pfam" id="PF01301"/>
    </source>
</evidence>
<comment type="similarity">
    <text evidence="1">Belongs to the glycosyl hydrolase 35 family.</text>
</comment>
<reference evidence="5" key="2">
    <citation type="submission" date="2024-07" db="EMBL/GenBank/DDBJ databases">
        <title>Streptomyces haneummycinica sp. nov., a new antibiotic-producing actinobacterium isolated from marine sediment.</title>
        <authorList>
            <person name="Uemura M."/>
            <person name="Hamada M."/>
            <person name="Hirano S."/>
            <person name="Kobayashi K."/>
            <person name="Ohshiro T."/>
            <person name="Kobayashi T."/>
            <person name="Terahara T."/>
        </authorList>
    </citation>
    <scope>NUCLEOTIDE SEQUENCE</scope>
    <source>
        <strain evidence="5">KM77-8</strain>
    </source>
</reference>
<dbReference type="Pfam" id="PF01301">
    <property type="entry name" value="Glyco_hydro_35"/>
    <property type="match status" value="1"/>
</dbReference>
<feature type="compositionally biased region" description="Low complexity" evidence="2">
    <location>
        <begin position="29"/>
        <end position="38"/>
    </location>
</feature>
<gene>
    <name evidence="5" type="ORF">SHKM778_76030</name>
</gene>
<evidence type="ECO:0000256" key="2">
    <source>
        <dbReference type="SAM" id="MobiDB-lite"/>
    </source>
</evidence>
<feature type="domain" description="Glycoside hydrolase 35 catalytic" evidence="4">
    <location>
        <begin position="61"/>
        <end position="115"/>
    </location>
</feature>
<protein>
    <recommendedName>
        <fullName evidence="4">Glycoside hydrolase 35 catalytic domain-containing protein</fullName>
    </recommendedName>
</protein>
<dbReference type="AlphaFoldDB" id="A0AAT9HV02"/>
<dbReference type="EMBL" id="AP035768">
    <property type="protein sequence ID" value="BFO21215.1"/>
    <property type="molecule type" value="Genomic_DNA"/>
</dbReference>
<feature type="chain" id="PRO_5043422994" description="Glycoside hydrolase 35 catalytic domain-containing protein" evidence="3">
    <location>
        <begin position="28"/>
        <end position="129"/>
    </location>
</feature>
<dbReference type="InterPro" id="IPR006311">
    <property type="entry name" value="TAT_signal"/>
</dbReference>
<sequence length="129" mass="13531">MELSRRTFTTLAGTAALGLALAGSGGAATGPRGPRGVPTGPPPPPPRADGKRHRIGFDGYSLLVDGRRLVLWSAGMDYFRLPSPSLWRDVLQKLRAHGHNAVSVSVPWNHHSPRPAGTTSPVCGTCGCS</sequence>
<dbReference type="InterPro" id="IPR031330">
    <property type="entry name" value="Gly_Hdrlase_35_cat"/>
</dbReference>
<keyword evidence="3" id="KW-0732">Signal</keyword>
<organism evidence="5">
    <name type="scientific">Streptomyces haneummycinicus</name>
    <dbReference type="NCBI Taxonomy" id="3074435"/>
    <lineage>
        <taxon>Bacteria</taxon>
        <taxon>Bacillati</taxon>
        <taxon>Actinomycetota</taxon>
        <taxon>Actinomycetes</taxon>
        <taxon>Kitasatosporales</taxon>
        <taxon>Streptomycetaceae</taxon>
        <taxon>Streptomyces</taxon>
    </lineage>
</organism>
<dbReference type="Gene3D" id="3.20.20.80">
    <property type="entry name" value="Glycosidases"/>
    <property type="match status" value="1"/>
</dbReference>
<dbReference type="GO" id="GO:0005975">
    <property type="term" value="P:carbohydrate metabolic process"/>
    <property type="evidence" value="ECO:0007669"/>
    <property type="project" value="InterPro"/>
</dbReference>
<evidence type="ECO:0000256" key="3">
    <source>
        <dbReference type="SAM" id="SignalP"/>
    </source>
</evidence>
<dbReference type="InterPro" id="IPR001944">
    <property type="entry name" value="Glycoside_Hdrlase_35"/>
</dbReference>
<reference evidence="5" key="1">
    <citation type="submission" date="2024-06" db="EMBL/GenBank/DDBJ databases">
        <authorList>
            <consortium name="consrtm"/>
            <person name="Uemura M."/>
            <person name="Terahara T."/>
        </authorList>
    </citation>
    <scope>NUCLEOTIDE SEQUENCE</scope>
    <source>
        <strain evidence="5">KM77-8</strain>
    </source>
</reference>
<dbReference type="InterPro" id="IPR017853">
    <property type="entry name" value="GH"/>
</dbReference>
<dbReference type="PROSITE" id="PS51318">
    <property type="entry name" value="TAT"/>
    <property type="match status" value="1"/>
</dbReference>
<feature type="region of interest" description="Disordered" evidence="2">
    <location>
        <begin position="22"/>
        <end position="51"/>
    </location>
</feature>
<dbReference type="PANTHER" id="PTHR23421">
    <property type="entry name" value="BETA-GALACTOSIDASE RELATED"/>
    <property type="match status" value="1"/>
</dbReference>
<accession>A0AAT9HV02</accession>
<dbReference type="SUPFAM" id="SSF51445">
    <property type="entry name" value="(Trans)glycosidases"/>
    <property type="match status" value="1"/>
</dbReference>
<evidence type="ECO:0000256" key="1">
    <source>
        <dbReference type="ARBA" id="ARBA00009809"/>
    </source>
</evidence>
<feature type="signal peptide" evidence="3">
    <location>
        <begin position="1"/>
        <end position="27"/>
    </location>
</feature>
<proteinExistence type="inferred from homology"/>
<dbReference type="GO" id="GO:0004553">
    <property type="term" value="F:hydrolase activity, hydrolyzing O-glycosyl compounds"/>
    <property type="evidence" value="ECO:0007669"/>
    <property type="project" value="InterPro"/>
</dbReference>